<dbReference type="Gene3D" id="1.20.120.530">
    <property type="entry name" value="GntR ligand-binding domain-like"/>
    <property type="match status" value="1"/>
</dbReference>
<dbReference type="Pfam" id="PF07729">
    <property type="entry name" value="FCD"/>
    <property type="match status" value="1"/>
</dbReference>
<dbReference type="EMBL" id="JBHUGH010000009">
    <property type="protein sequence ID" value="MFD1912978.1"/>
    <property type="molecule type" value="Genomic_DNA"/>
</dbReference>
<dbReference type="Proteomes" id="UP001597353">
    <property type="component" value="Unassembled WGS sequence"/>
</dbReference>
<comment type="caution">
    <text evidence="5">The sequence shown here is derived from an EMBL/GenBank/DDBJ whole genome shotgun (WGS) entry which is preliminary data.</text>
</comment>
<dbReference type="SUPFAM" id="SSF48008">
    <property type="entry name" value="GntR ligand-binding domain-like"/>
    <property type="match status" value="1"/>
</dbReference>
<sequence length="242" mass="26451">MQGVEARTHARRALTELRARILSGELPGGTRLLEVPLAEMLQISRTPVREAMSRLAEEGLLERMASGGFAVRSFSFADVTDAIELRGVLEGTAARLAAERGASAAELEELARVVGALDACFDGAEIDFETYSELNADFHARLAAMSGSRLVEAEVARATRLPFASPSAFLPDKADITAFRRSLHIAQQQHRLILEAIGNREGTRAEFLAREHARIARRNLDYILSEDRSLIARVPGLAFVVD</sequence>
<feature type="domain" description="HTH gntR-type" evidence="4">
    <location>
        <begin position="7"/>
        <end position="74"/>
    </location>
</feature>
<dbReference type="InterPro" id="IPR036390">
    <property type="entry name" value="WH_DNA-bd_sf"/>
</dbReference>
<evidence type="ECO:0000256" key="3">
    <source>
        <dbReference type="ARBA" id="ARBA00023163"/>
    </source>
</evidence>
<proteinExistence type="predicted"/>
<dbReference type="RefSeq" id="WP_390262052.1">
    <property type="nucleotide sequence ID" value="NZ_JBHUGH010000009.1"/>
</dbReference>
<protein>
    <submittedName>
        <fullName evidence="5">GntR family transcriptional regulator</fullName>
    </submittedName>
</protein>
<keyword evidence="1" id="KW-0805">Transcription regulation</keyword>
<dbReference type="Gene3D" id="1.10.10.10">
    <property type="entry name" value="Winged helix-like DNA-binding domain superfamily/Winged helix DNA-binding domain"/>
    <property type="match status" value="1"/>
</dbReference>
<dbReference type="PANTHER" id="PTHR43537:SF49">
    <property type="entry name" value="TRANSCRIPTIONAL REGULATORY PROTEIN"/>
    <property type="match status" value="1"/>
</dbReference>
<dbReference type="InterPro" id="IPR011711">
    <property type="entry name" value="GntR_C"/>
</dbReference>
<gene>
    <name evidence="5" type="ORF">ACFSGJ_12220</name>
</gene>
<organism evidence="5 6">
    <name type="scientific">Halodurantibacterium flavum</name>
    <dbReference type="NCBI Taxonomy" id="1382802"/>
    <lineage>
        <taxon>Bacteria</taxon>
        <taxon>Pseudomonadati</taxon>
        <taxon>Pseudomonadota</taxon>
        <taxon>Alphaproteobacteria</taxon>
        <taxon>Rhodobacterales</taxon>
        <taxon>Paracoccaceae</taxon>
        <taxon>Halodurantibacterium</taxon>
    </lineage>
</organism>
<evidence type="ECO:0000256" key="1">
    <source>
        <dbReference type="ARBA" id="ARBA00023015"/>
    </source>
</evidence>
<keyword evidence="3" id="KW-0804">Transcription</keyword>
<name>A0ABW4S7A4_9RHOB</name>
<evidence type="ECO:0000313" key="6">
    <source>
        <dbReference type="Proteomes" id="UP001597353"/>
    </source>
</evidence>
<dbReference type="SMART" id="SM00895">
    <property type="entry name" value="FCD"/>
    <property type="match status" value="1"/>
</dbReference>
<evidence type="ECO:0000259" key="4">
    <source>
        <dbReference type="PROSITE" id="PS50949"/>
    </source>
</evidence>
<dbReference type="SUPFAM" id="SSF46785">
    <property type="entry name" value="Winged helix' DNA-binding domain"/>
    <property type="match status" value="1"/>
</dbReference>
<evidence type="ECO:0000256" key="2">
    <source>
        <dbReference type="ARBA" id="ARBA00023125"/>
    </source>
</evidence>
<dbReference type="InterPro" id="IPR008920">
    <property type="entry name" value="TF_FadR/GntR_C"/>
</dbReference>
<dbReference type="CDD" id="cd07377">
    <property type="entry name" value="WHTH_GntR"/>
    <property type="match status" value="1"/>
</dbReference>
<dbReference type="PROSITE" id="PS50949">
    <property type="entry name" value="HTH_GNTR"/>
    <property type="match status" value="1"/>
</dbReference>
<accession>A0ABW4S7A4</accession>
<dbReference type="InterPro" id="IPR036388">
    <property type="entry name" value="WH-like_DNA-bd_sf"/>
</dbReference>
<keyword evidence="2" id="KW-0238">DNA-binding</keyword>
<dbReference type="InterPro" id="IPR000524">
    <property type="entry name" value="Tscrpt_reg_HTH_GntR"/>
</dbReference>
<keyword evidence="6" id="KW-1185">Reference proteome</keyword>
<dbReference type="PANTHER" id="PTHR43537">
    <property type="entry name" value="TRANSCRIPTIONAL REGULATOR, GNTR FAMILY"/>
    <property type="match status" value="1"/>
</dbReference>
<evidence type="ECO:0000313" key="5">
    <source>
        <dbReference type="EMBL" id="MFD1912978.1"/>
    </source>
</evidence>
<dbReference type="Pfam" id="PF00392">
    <property type="entry name" value="GntR"/>
    <property type="match status" value="1"/>
</dbReference>
<dbReference type="SMART" id="SM00345">
    <property type="entry name" value="HTH_GNTR"/>
    <property type="match status" value="1"/>
</dbReference>
<reference evidence="6" key="1">
    <citation type="journal article" date="2019" name="Int. J. Syst. Evol. Microbiol.">
        <title>The Global Catalogue of Microorganisms (GCM) 10K type strain sequencing project: providing services to taxonomists for standard genome sequencing and annotation.</title>
        <authorList>
            <consortium name="The Broad Institute Genomics Platform"/>
            <consortium name="The Broad Institute Genome Sequencing Center for Infectious Disease"/>
            <person name="Wu L."/>
            <person name="Ma J."/>
        </authorList>
    </citation>
    <scope>NUCLEOTIDE SEQUENCE [LARGE SCALE GENOMIC DNA]</scope>
    <source>
        <strain evidence="6">CGMCC 4.7242</strain>
    </source>
</reference>